<reference evidence="2 3" key="1">
    <citation type="submission" date="2018-12" db="EMBL/GenBank/DDBJ databases">
        <authorList>
            <person name="Yang Y."/>
        </authorList>
    </citation>
    <scope>NUCLEOTIDE SEQUENCE [LARGE SCALE GENOMIC DNA]</scope>
    <source>
        <strain evidence="2 3">L-25-5w-1</strain>
    </source>
</reference>
<protein>
    <submittedName>
        <fullName evidence="2">Uncharacterized protein</fullName>
    </submittedName>
</protein>
<gene>
    <name evidence="2" type="ORF">EJ903_01605</name>
</gene>
<dbReference type="RefSeq" id="WP_126611456.1">
    <property type="nucleotide sequence ID" value="NZ_JBHUCY010000008.1"/>
</dbReference>
<keyword evidence="1" id="KW-0472">Membrane</keyword>
<dbReference type="EMBL" id="RXMA01000001">
    <property type="protein sequence ID" value="RTR24483.1"/>
    <property type="molecule type" value="Genomic_DNA"/>
</dbReference>
<evidence type="ECO:0000256" key="1">
    <source>
        <dbReference type="SAM" id="Phobius"/>
    </source>
</evidence>
<proteinExistence type="predicted"/>
<feature type="transmembrane region" description="Helical" evidence="1">
    <location>
        <begin position="42"/>
        <end position="65"/>
    </location>
</feature>
<evidence type="ECO:0000313" key="2">
    <source>
        <dbReference type="EMBL" id="RTR24483.1"/>
    </source>
</evidence>
<evidence type="ECO:0000313" key="3">
    <source>
        <dbReference type="Proteomes" id="UP000277007"/>
    </source>
</evidence>
<dbReference type="AlphaFoldDB" id="A0A3S0IIN4"/>
<keyword evidence="1" id="KW-0812">Transmembrane</keyword>
<name>A0A3S0IIN4_9PROT</name>
<dbReference type="Proteomes" id="UP000277007">
    <property type="component" value="Unassembled WGS sequence"/>
</dbReference>
<dbReference type="OrthoDB" id="7306763at2"/>
<sequence length="66" mass="7343">MPKPSTPEDQKPVQSSSFPPTEAELRAMWSLHRLQAPTFDDLTAGLCLGLVWCMALWAPMFLAVLL</sequence>
<keyword evidence="1" id="KW-1133">Transmembrane helix</keyword>
<comment type="caution">
    <text evidence="2">The sequence shown here is derived from an EMBL/GenBank/DDBJ whole genome shotgun (WGS) entry which is preliminary data.</text>
</comment>
<accession>A0A3S0IIN4</accession>
<keyword evidence="3" id="KW-1185">Reference proteome</keyword>
<organism evidence="2 3">
    <name type="scientific">Azospirillum griseum</name>
    <dbReference type="NCBI Taxonomy" id="2496639"/>
    <lineage>
        <taxon>Bacteria</taxon>
        <taxon>Pseudomonadati</taxon>
        <taxon>Pseudomonadota</taxon>
        <taxon>Alphaproteobacteria</taxon>
        <taxon>Rhodospirillales</taxon>
        <taxon>Azospirillaceae</taxon>
        <taxon>Azospirillum</taxon>
    </lineage>
</organism>